<organism evidence="1 2">
    <name type="scientific">Fusarium keratoplasticum</name>
    <dbReference type="NCBI Taxonomy" id="1328300"/>
    <lineage>
        <taxon>Eukaryota</taxon>
        <taxon>Fungi</taxon>
        <taxon>Dikarya</taxon>
        <taxon>Ascomycota</taxon>
        <taxon>Pezizomycotina</taxon>
        <taxon>Sordariomycetes</taxon>
        <taxon>Hypocreomycetidae</taxon>
        <taxon>Hypocreales</taxon>
        <taxon>Nectriaceae</taxon>
        <taxon>Fusarium</taxon>
        <taxon>Fusarium solani species complex</taxon>
    </lineage>
</organism>
<evidence type="ECO:0000313" key="2">
    <source>
        <dbReference type="Proteomes" id="UP001065298"/>
    </source>
</evidence>
<keyword evidence="2" id="KW-1185">Reference proteome</keyword>
<sequence length="184" mass="21296">MVGLIKAWLAIEYGISAKIAVPTPESRDRFFDAVFRGWHSGVTHEIAPPPEFPKRKKLWESSVEGGTWIQDLFGDTKQDEPAESPTKKRKRQVEDNQGSPKKMRQDQKDARRSSAKAFLSVIVNEKSGEPRWQWRDICGQAAPNDLVKFREGLILEGWKILCLKNYDYHEQRLTKSWSWLRPDS</sequence>
<dbReference type="EMBL" id="CM046505">
    <property type="protein sequence ID" value="KAI8674739.1"/>
    <property type="molecule type" value="Genomic_DNA"/>
</dbReference>
<reference evidence="1" key="1">
    <citation type="submission" date="2022-06" db="EMBL/GenBank/DDBJ databases">
        <title>Fusarium solani species complex genomes reveal bases of compartmentalisation and animal pathogenesis.</title>
        <authorList>
            <person name="Tsai I.J."/>
        </authorList>
    </citation>
    <scope>NUCLEOTIDE SEQUENCE</scope>
    <source>
        <strain evidence="1">Fu6.1</strain>
    </source>
</reference>
<proteinExistence type="predicted"/>
<accession>A0ACC0R4C7</accession>
<name>A0ACC0R4C7_9HYPO</name>
<evidence type="ECO:0000313" key="1">
    <source>
        <dbReference type="EMBL" id="KAI8674739.1"/>
    </source>
</evidence>
<protein>
    <submittedName>
        <fullName evidence="1">Uncharacterized protein</fullName>
    </submittedName>
</protein>
<dbReference type="Proteomes" id="UP001065298">
    <property type="component" value="Chromosome 3"/>
</dbReference>
<comment type="caution">
    <text evidence="1">The sequence shown here is derived from an EMBL/GenBank/DDBJ whole genome shotgun (WGS) entry which is preliminary data.</text>
</comment>
<gene>
    <name evidence="1" type="ORF">NCS57_00372700</name>
</gene>